<reference evidence="2 3" key="1">
    <citation type="submission" date="2016-02" db="EMBL/GenBank/DDBJ databases">
        <title>Band-tailed pigeon sequencing and assembly.</title>
        <authorList>
            <person name="Soares A.E."/>
            <person name="Novak B.J."/>
            <person name="Rice E.S."/>
            <person name="O'Connell B."/>
            <person name="Chang D."/>
            <person name="Weber S."/>
            <person name="Shapiro B."/>
        </authorList>
    </citation>
    <scope>NUCLEOTIDE SEQUENCE [LARGE SCALE GENOMIC DNA]</scope>
    <source>
        <strain evidence="2">BTP2013</strain>
        <tissue evidence="2">Blood</tissue>
    </source>
</reference>
<comment type="caution">
    <text evidence="2">The sequence shown here is derived from an EMBL/GenBank/DDBJ whole genome shotgun (WGS) entry which is preliminary data.</text>
</comment>
<protein>
    <submittedName>
        <fullName evidence="2">Uncharacterized protein</fullName>
    </submittedName>
</protein>
<feature type="region of interest" description="Disordered" evidence="1">
    <location>
        <begin position="1"/>
        <end position="31"/>
    </location>
</feature>
<accession>A0A1V4KNA7</accession>
<dbReference type="AlphaFoldDB" id="A0A1V4KNA7"/>
<sequence>MAGSQGMMAGGHSGNGGKLRDDGAGRRCSEKRTPSLCLNLCPPVPSAGSELLARPRPLQTLKNYFCSRSPFHEGLGNIVKSKEKKPGFAPVTLRSISWSSPPWTPHPAPPLL</sequence>
<evidence type="ECO:0000256" key="1">
    <source>
        <dbReference type="SAM" id="MobiDB-lite"/>
    </source>
</evidence>
<organism evidence="2 3">
    <name type="scientific">Patagioenas fasciata monilis</name>
    <dbReference type="NCBI Taxonomy" id="372326"/>
    <lineage>
        <taxon>Eukaryota</taxon>
        <taxon>Metazoa</taxon>
        <taxon>Chordata</taxon>
        <taxon>Craniata</taxon>
        <taxon>Vertebrata</taxon>
        <taxon>Euteleostomi</taxon>
        <taxon>Archelosauria</taxon>
        <taxon>Archosauria</taxon>
        <taxon>Dinosauria</taxon>
        <taxon>Saurischia</taxon>
        <taxon>Theropoda</taxon>
        <taxon>Coelurosauria</taxon>
        <taxon>Aves</taxon>
        <taxon>Neognathae</taxon>
        <taxon>Neoaves</taxon>
        <taxon>Columbimorphae</taxon>
        <taxon>Columbiformes</taxon>
        <taxon>Columbidae</taxon>
        <taxon>Patagioenas</taxon>
    </lineage>
</organism>
<evidence type="ECO:0000313" key="3">
    <source>
        <dbReference type="Proteomes" id="UP000190648"/>
    </source>
</evidence>
<keyword evidence="3" id="KW-1185">Reference proteome</keyword>
<evidence type="ECO:0000313" key="2">
    <source>
        <dbReference type="EMBL" id="OPJ85891.1"/>
    </source>
</evidence>
<feature type="compositionally biased region" description="Basic and acidic residues" evidence="1">
    <location>
        <begin position="18"/>
        <end position="31"/>
    </location>
</feature>
<gene>
    <name evidence="2" type="ORF">AV530_009595</name>
</gene>
<dbReference type="EMBL" id="LSYS01002594">
    <property type="protein sequence ID" value="OPJ85891.1"/>
    <property type="molecule type" value="Genomic_DNA"/>
</dbReference>
<proteinExistence type="predicted"/>
<name>A0A1V4KNA7_PATFA</name>
<feature type="compositionally biased region" description="Gly residues" evidence="1">
    <location>
        <begin position="8"/>
        <end position="17"/>
    </location>
</feature>
<dbReference type="Proteomes" id="UP000190648">
    <property type="component" value="Unassembled WGS sequence"/>
</dbReference>